<keyword evidence="5" id="KW-0378">Hydrolase</keyword>
<feature type="domain" description="PIN" evidence="8">
    <location>
        <begin position="2"/>
        <end position="108"/>
    </location>
</feature>
<dbReference type="GO" id="GO:0046872">
    <property type="term" value="F:metal ion binding"/>
    <property type="evidence" value="ECO:0007669"/>
    <property type="project" value="UniProtKB-KW"/>
</dbReference>
<gene>
    <name evidence="9" type="ORF">EZ456_11355</name>
</gene>
<evidence type="ECO:0000313" key="10">
    <source>
        <dbReference type="Proteomes" id="UP000293925"/>
    </source>
</evidence>
<keyword evidence="2" id="KW-1277">Toxin-antitoxin system</keyword>
<evidence type="ECO:0000259" key="8">
    <source>
        <dbReference type="Pfam" id="PF01850"/>
    </source>
</evidence>
<evidence type="ECO:0000256" key="5">
    <source>
        <dbReference type="ARBA" id="ARBA00022801"/>
    </source>
</evidence>
<evidence type="ECO:0000313" key="9">
    <source>
        <dbReference type="EMBL" id="TCD27177.1"/>
    </source>
</evidence>
<dbReference type="Proteomes" id="UP000293925">
    <property type="component" value="Unassembled WGS sequence"/>
</dbReference>
<evidence type="ECO:0000256" key="4">
    <source>
        <dbReference type="ARBA" id="ARBA00022723"/>
    </source>
</evidence>
<dbReference type="CDD" id="cd18741">
    <property type="entry name" value="PIN_VapC4-5_FitB-like"/>
    <property type="match status" value="1"/>
</dbReference>
<dbReference type="OrthoDB" id="5368631at2"/>
<dbReference type="GO" id="GO:0004518">
    <property type="term" value="F:nuclease activity"/>
    <property type="evidence" value="ECO:0007669"/>
    <property type="project" value="UniProtKB-KW"/>
</dbReference>
<dbReference type="SUPFAM" id="SSF88723">
    <property type="entry name" value="PIN domain-like"/>
    <property type="match status" value="1"/>
</dbReference>
<evidence type="ECO:0000256" key="1">
    <source>
        <dbReference type="ARBA" id="ARBA00001946"/>
    </source>
</evidence>
<protein>
    <submittedName>
        <fullName evidence="9">Type II toxin-antitoxin system VapC family toxin</fullName>
    </submittedName>
</protein>
<dbReference type="PANTHER" id="PTHR33653">
    <property type="entry name" value="RIBONUCLEASE VAPC2"/>
    <property type="match status" value="1"/>
</dbReference>
<proteinExistence type="inferred from homology"/>
<keyword evidence="10" id="KW-1185">Reference proteome</keyword>
<dbReference type="GO" id="GO:0016787">
    <property type="term" value="F:hydrolase activity"/>
    <property type="evidence" value="ECO:0007669"/>
    <property type="project" value="UniProtKB-KW"/>
</dbReference>
<dbReference type="PANTHER" id="PTHR33653:SF1">
    <property type="entry name" value="RIBONUCLEASE VAPC2"/>
    <property type="match status" value="1"/>
</dbReference>
<evidence type="ECO:0000256" key="2">
    <source>
        <dbReference type="ARBA" id="ARBA00022649"/>
    </source>
</evidence>
<dbReference type="InterPro" id="IPR002716">
    <property type="entry name" value="PIN_dom"/>
</dbReference>
<reference evidence="9 10" key="1">
    <citation type="submission" date="2019-02" db="EMBL/GenBank/DDBJ databases">
        <title>Pedobacter sp. RP-3-21 sp. nov., isolated from Arctic soil.</title>
        <authorList>
            <person name="Dahal R.H."/>
        </authorList>
    </citation>
    <scope>NUCLEOTIDE SEQUENCE [LARGE SCALE GENOMIC DNA]</scope>
    <source>
        <strain evidence="9 10">RP-3-21</strain>
    </source>
</reference>
<dbReference type="Gene3D" id="3.40.50.1010">
    <property type="entry name" value="5'-nuclease"/>
    <property type="match status" value="1"/>
</dbReference>
<evidence type="ECO:0000256" key="3">
    <source>
        <dbReference type="ARBA" id="ARBA00022722"/>
    </source>
</evidence>
<keyword evidence="3" id="KW-0540">Nuclease</keyword>
<comment type="caution">
    <text evidence="9">The sequence shown here is derived from an EMBL/GenBank/DDBJ whole genome shotgun (WGS) entry which is preliminary data.</text>
</comment>
<name>A0A4R0Q3Y3_9SPHI</name>
<comment type="cofactor">
    <cofactor evidence="1">
        <name>Mg(2+)</name>
        <dbReference type="ChEBI" id="CHEBI:18420"/>
    </cofactor>
</comment>
<evidence type="ECO:0000256" key="6">
    <source>
        <dbReference type="ARBA" id="ARBA00022842"/>
    </source>
</evidence>
<dbReference type="InterPro" id="IPR029060">
    <property type="entry name" value="PIN-like_dom_sf"/>
</dbReference>
<dbReference type="AlphaFoldDB" id="A0A4R0Q3Y3"/>
<accession>A0A4R0Q3Y3</accession>
<dbReference type="Pfam" id="PF01850">
    <property type="entry name" value="PIN"/>
    <property type="match status" value="1"/>
</dbReference>
<keyword evidence="6" id="KW-0460">Magnesium</keyword>
<sequence>MVLCDTNIFIEIYKGNDLIIEIFEKIGQDNVAISDVTCAELLYGARNKRELNLIRKDIEKLIVLPISSPISTQAVKLVEQFSLSHNLNLPDALIASTSIFHDLELYTLNLKDFKFLENFKLYKV</sequence>
<organism evidence="9 10">
    <name type="scientific">Pedobacter psychrodurus</name>
    <dbReference type="NCBI Taxonomy" id="2530456"/>
    <lineage>
        <taxon>Bacteria</taxon>
        <taxon>Pseudomonadati</taxon>
        <taxon>Bacteroidota</taxon>
        <taxon>Sphingobacteriia</taxon>
        <taxon>Sphingobacteriales</taxon>
        <taxon>Sphingobacteriaceae</taxon>
        <taxon>Pedobacter</taxon>
    </lineage>
</organism>
<dbReference type="InterPro" id="IPR050556">
    <property type="entry name" value="Type_II_TA_system_RNase"/>
</dbReference>
<evidence type="ECO:0000256" key="7">
    <source>
        <dbReference type="ARBA" id="ARBA00038093"/>
    </source>
</evidence>
<comment type="similarity">
    <text evidence="7">Belongs to the PINc/VapC protein family.</text>
</comment>
<keyword evidence="4" id="KW-0479">Metal-binding</keyword>
<dbReference type="EMBL" id="SJSO01000007">
    <property type="protein sequence ID" value="TCD27177.1"/>
    <property type="molecule type" value="Genomic_DNA"/>
</dbReference>